<protein>
    <submittedName>
        <fullName evidence="1">Uncharacterized protein</fullName>
    </submittedName>
</protein>
<dbReference type="AlphaFoldDB" id="A0A1W6K230"/>
<dbReference type="EMBL" id="CP020477">
    <property type="protein sequence ID" value="ARM76611.1"/>
    <property type="molecule type" value="Genomic_DNA"/>
</dbReference>
<dbReference type="Proteomes" id="UP000193404">
    <property type="component" value="Chromosome"/>
</dbReference>
<keyword evidence="2" id="KW-1185">Reference proteome</keyword>
<gene>
    <name evidence="1" type="ORF">B6F84_11665</name>
</gene>
<reference evidence="1 2" key="1">
    <citation type="submission" date="2017-03" db="EMBL/GenBank/DDBJ databases">
        <title>Sulfur activation and transportation mechanism of thermophilic Archaea Acidianus manzaensis YN-25.</title>
        <authorList>
            <person name="Ma Y."/>
            <person name="Yang Y."/>
            <person name="Xia J."/>
        </authorList>
    </citation>
    <scope>NUCLEOTIDE SEQUENCE [LARGE SCALE GENOMIC DNA]</scope>
    <source>
        <strain evidence="1 2">YN-25</strain>
    </source>
</reference>
<organism evidence="1 2">
    <name type="scientific">Acidianus manzaensis</name>
    <dbReference type="NCBI Taxonomy" id="282676"/>
    <lineage>
        <taxon>Archaea</taxon>
        <taxon>Thermoproteota</taxon>
        <taxon>Thermoprotei</taxon>
        <taxon>Sulfolobales</taxon>
        <taxon>Sulfolobaceae</taxon>
        <taxon>Acidianus</taxon>
    </lineage>
</organism>
<name>A0A1W6K230_9CREN</name>
<accession>A0A1W6K230</accession>
<evidence type="ECO:0000313" key="1">
    <source>
        <dbReference type="EMBL" id="ARM76611.1"/>
    </source>
</evidence>
<evidence type="ECO:0000313" key="2">
    <source>
        <dbReference type="Proteomes" id="UP000193404"/>
    </source>
</evidence>
<dbReference type="KEGG" id="aman:B6F84_11665"/>
<sequence>MVCKVFDGICCWRCSGRNYYDINLSGFIDMVNVIVRISAITVVVDPMIRDARIILGVIEGNCR</sequence>
<proteinExistence type="predicted"/>